<sequence length="144" mass="16535">MCSWDDIDFDEIVDLGTGAPRLLLLCLQTDNICIQRFVLPSSQITTCHLEVDDLTSFMEFLQEAVNLVDCSILVHTLDAIPRSPVRHTKMEKLSAQVFWQDNSDIFGSVLQYLDLLSIHDSQWTHRLPGYRAEERTDDPPSEWP</sequence>
<name>A0A166T1P3_9AGAM</name>
<evidence type="ECO:0000313" key="2">
    <source>
        <dbReference type="Proteomes" id="UP000076532"/>
    </source>
</evidence>
<dbReference type="Proteomes" id="UP000076532">
    <property type="component" value="Unassembled WGS sequence"/>
</dbReference>
<keyword evidence="2" id="KW-1185">Reference proteome</keyword>
<dbReference type="AlphaFoldDB" id="A0A166T1P3"/>
<dbReference type="EMBL" id="KV417495">
    <property type="protein sequence ID" value="KZP30082.1"/>
    <property type="molecule type" value="Genomic_DNA"/>
</dbReference>
<reference evidence="1 2" key="1">
    <citation type="journal article" date="2016" name="Mol. Biol. Evol.">
        <title>Comparative Genomics of Early-Diverging Mushroom-Forming Fungi Provides Insights into the Origins of Lignocellulose Decay Capabilities.</title>
        <authorList>
            <person name="Nagy L.G."/>
            <person name="Riley R."/>
            <person name="Tritt A."/>
            <person name="Adam C."/>
            <person name="Daum C."/>
            <person name="Floudas D."/>
            <person name="Sun H."/>
            <person name="Yadav J.S."/>
            <person name="Pangilinan J."/>
            <person name="Larsson K.H."/>
            <person name="Matsuura K."/>
            <person name="Barry K."/>
            <person name="Labutti K."/>
            <person name="Kuo R."/>
            <person name="Ohm R.A."/>
            <person name="Bhattacharya S.S."/>
            <person name="Shirouzu T."/>
            <person name="Yoshinaga Y."/>
            <person name="Martin F.M."/>
            <person name="Grigoriev I.V."/>
            <person name="Hibbett D.S."/>
        </authorList>
    </citation>
    <scope>NUCLEOTIDE SEQUENCE [LARGE SCALE GENOMIC DNA]</scope>
    <source>
        <strain evidence="1 2">CBS 109695</strain>
    </source>
</reference>
<accession>A0A166T1P3</accession>
<evidence type="ECO:0000313" key="1">
    <source>
        <dbReference type="EMBL" id="KZP30082.1"/>
    </source>
</evidence>
<organism evidence="1 2">
    <name type="scientific">Athelia psychrophila</name>
    <dbReference type="NCBI Taxonomy" id="1759441"/>
    <lineage>
        <taxon>Eukaryota</taxon>
        <taxon>Fungi</taxon>
        <taxon>Dikarya</taxon>
        <taxon>Basidiomycota</taxon>
        <taxon>Agaricomycotina</taxon>
        <taxon>Agaricomycetes</taxon>
        <taxon>Agaricomycetidae</taxon>
        <taxon>Atheliales</taxon>
        <taxon>Atheliaceae</taxon>
        <taxon>Athelia</taxon>
    </lineage>
</organism>
<proteinExistence type="predicted"/>
<gene>
    <name evidence="1" type="ORF">FIBSPDRAFT_143167</name>
</gene>
<protein>
    <submittedName>
        <fullName evidence="1">Uncharacterized protein</fullName>
    </submittedName>
</protein>